<dbReference type="EMBL" id="OZ034813">
    <property type="protein sequence ID" value="CAL1355170.1"/>
    <property type="molecule type" value="Genomic_DNA"/>
</dbReference>
<feature type="region of interest" description="Disordered" evidence="1">
    <location>
        <begin position="1"/>
        <end position="79"/>
    </location>
</feature>
<proteinExistence type="predicted"/>
<sequence length="79" mass="8770">MTKPTTQFGEVFNSQERRGGNREALSNYTPPSPPRSSLGSSFPPPPRFKKPAASAQPNNHPLWSHSEPAPNLPGHRWPR</sequence>
<name>A0AAV2CFB5_9ROSI</name>
<accession>A0AAV2CFB5</accession>
<evidence type="ECO:0000313" key="2">
    <source>
        <dbReference type="EMBL" id="CAL1355170.1"/>
    </source>
</evidence>
<evidence type="ECO:0000256" key="1">
    <source>
        <dbReference type="SAM" id="MobiDB-lite"/>
    </source>
</evidence>
<feature type="compositionally biased region" description="Polar residues" evidence="1">
    <location>
        <begin position="1"/>
        <end position="14"/>
    </location>
</feature>
<gene>
    <name evidence="2" type="ORF">LTRI10_LOCUS2945</name>
</gene>
<evidence type="ECO:0000313" key="3">
    <source>
        <dbReference type="Proteomes" id="UP001497516"/>
    </source>
</evidence>
<protein>
    <submittedName>
        <fullName evidence="2">Uncharacterized protein</fullName>
    </submittedName>
</protein>
<organism evidence="2 3">
    <name type="scientific">Linum trigynum</name>
    <dbReference type="NCBI Taxonomy" id="586398"/>
    <lineage>
        <taxon>Eukaryota</taxon>
        <taxon>Viridiplantae</taxon>
        <taxon>Streptophyta</taxon>
        <taxon>Embryophyta</taxon>
        <taxon>Tracheophyta</taxon>
        <taxon>Spermatophyta</taxon>
        <taxon>Magnoliopsida</taxon>
        <taxon>eudicotyledons</taxon>
        <taxon>Gunneridae</taxon>
        <taxon>Pentapetalae</taxon>
        <taxon>rosids</taxon>
        <taxon>fabids</taxon>
        <taxon>Malpighiales</taxon>
        <taxon>Linaceae</taxon>
        <taxon>Linum</taxon>
    </lineage>
</organism>
<keyword evidence="3" id="KW-1185">Reference proteome</keyword>
<reference evidence="2 3" key="1">
    <citation type="submission" date="2024-04" db="EMBL/GenBank/DDBJ databases">
        <authorList>
            <person name="Fracassetti M."/>
        </authorList>
    </citation>
    <scope>NUCLEOTIDE SEQUENCE [LARGE SCALE GENOMIC DNA]</scope>
</reference>
<dbReference type="AlphaFoldDB" id="A0AAV2CFB5"/>
<dbReference type="Proteomes" id="UP001497516">
    <property type="component" value="Chromosome 1"/>
</dbReference>